<dbReference type="OrthoDB" id="296659at2759"/>
<evidence type="ECO:0000256" key="3">
    <source>
        <dbReference type="ARBA" id="ARBA00004613"/>
    </source>
</evidence>
<feature type="transmembrane region" description="Helical" evidence="10">
    <location>
        <begin position="839"/>
        <end position="859"/>
    </location>
</feature>
<keyword evidence="7" id="KW-0998">Cell outer membrane</keyword>
<dbReference type="InterPro" id="IPR003368">
    <property type="entry name" value="POMP_repeat"/>
</dbReference>
<dbReference type="InParanoid" id="A0A077ZYB1"/>
<evidence type="ECO:0000256" key="2">
    <source>
        <dbReference type="ARBA" id="ARBA00004442"/>
    </source>
</evidence>
<feature type="region of interest" description="Disordered" evidence="9">
    <location>
        <begin position="1172"/>
        <end position="1198"/>
    </location>
</feature>
<feature type="transmembrane region" description="Helical" evidence="10">
    <location>
        <begin position="791"/>
        <end position="819"/>
    </location>
</feature>
<evidence type="ECO:0000256" key="1">
    <source>
        <dbReference type="ARBA" id="ARBA00004196"/>
    </source>
</evidence>
<evidence type="ECO:0000313" key="11">
    <source>
        <dbReference type="EMBL" id="CDW74830.1"/>
    </source>
</evidence>
<evidence type="ECO:0000313" key="12">
    <source>
        <dbReference type="Proteomes" id="UP000039865"/>
    </source>
</evidence>
<dbReference type="OMA" id="RYQANIP"/>
<evidence type="ECO:0000256" key="8">
    <source>
        <dbReference type="SAM" id="Coils"/>
    </source>
</evidence>
<dbReference type="SUPFAM" id="SSF51126">
    <property type="entry name" value="Pectin lyase-like"/>
    <property type="match status" value="1"/>
</dbReference>
<keyword evidence="10" id="KW-0812">Transmembrane</keyword>
<keyword evidence="4" id="KW-0964">Secreted</keyword>
<feature type="transmembrane region" description="Helical" evidence="10">
    <location>
        <begin position="701"/>
        <end position="721"/>
    </location>
</feature>
<evidence type="ECO:0000256" key="6">
    <source>
        <dbReference type="ARBA" id="ARBA00023136"/>
    </source>
</evidence>
<keyword evidence="12" id="KW-1185">Reference proteome</keyword>
<keyword evidence="6 10" id="KW-0472">Membrane</keyword>
<feature type="coiled-coil region" evidence="8">
    <location>
        <begin position="1109"/>
        <end position="1138"/>
    </location>
</feature>
<keyword evidence="5" id="KW-0732">Signal</keyword>
<evidence type="ECO:0000256" key="4">
    <source>
        <dbReference type="ARBA" id="ARBA00022525"/>
    </source>
</evidence>
<dbReference type="PANTHER" id="PTHR11319">
    <property type="entry name" value="G PROTEIN-COUPLED RECEPTOR-RELATED"/>
    <property type="match status" value="1"/>
</dbReference>
<evidence type="ECO:0000256" key="9">
    <source>
        <dbReference type="SAM" id="MobiDB-lite"/>
    </source>
</evidence>
<keyword evidence="10" id="KW-1133">Transmembrane helix</keyword>
<feature type="transmembrane region" description="Helical" evidence="10">
    <location>
        <begin position="890"/>
        <end position="912"/>
    </location>
</feature>
<feature type="transmembrane region" description="Helical" evidence="10">
    <location>
        <begin position="951"/>
        <end position="971"/>
    </location>
</feature>
<dbReference type="PANTHER" id="PTHR11319:SF35">
    <property type="entry name" value="OUTER MEMBRANE PROTEIN PMPC-RELATED"/>
    <property type="match status" value="1"/>
</dbReference>
<feature type="compositionally biased region" description="Polar residues" evidence="9">
    <location>
        <begin position="1173"/>
        <end position="1190"/>
    </location>
</feature>
<dbReference type="AlphaFoldDB" id="A0A077ZYB1"/>
<dbReference type="Pfam" id="PF02415">
    <property type="entry name" value="Chlam_PMP"/>
    <property type="match status" value="1"/>
</dbReference>
<dbReference type="GO" id="GO:0005576">
    <property type="term" value="C:extracellular region"/>
    <property type="evidence" value="ECO:0007669"/>
    <property type="project" value="UniProtKB-SubCell"/>
</dbReference>
<comment type="subcellular location">
    <subcellularLocation>
        <location evidence="1">Cell envelope</location>
    </subcellularLocation>
    <subcellularLocation>
        <location evidence="2">Cell outer membrane</location>
    </subcellularLocation>
    <subcellularLocation>
        <location evidence="3">Secreted</location>
    </subcellularLocation>
</comment>
<proteinExistence type="predicted"/>
<organism evidence="11 12">
    <name type="scientific">Stylonychia lemnae</name>
    <name type="common">Ciliate</name>
    <dbReference type="NCBI Taxonomy" id="5949"/>
    <lineage>
        <taxon>Eukaryota</taxon>
        <taxon>Sar</taxon>
        <taxon>Alveolata</taxon>
        <taxon>Ciliophora</taxon>
        <taxon>Intramacronucleata</taxon>
        <taxon>Spirotrichea</taxon>
        <taxon>Stichotrichia</taxon>
        <taxon>Sporadotrichida</taxon>
        <taxon>Oxytrichidae</taxon>
        <taxon>Stylonychinae</taxon>
        <taxon>Stylonychia</taxon>
    </lineage>
</organism>
<evidence type="ECO:0000256" key="10">
    <source>
        <dbReference type="SAM" id="Phobius"/>
    </source>
</evidence>
<evidence type="ECO:0008006" key="13">
    <source>
        <dbReference type="Google" id="ProtNLM"/>
    </source>
</evidence>
<accession>A0A077ZYB1</accession>
<dbReference type="Proteomes" id="UP000039865">
    <property type="component" value="Unassembled WGS sequence"/>
</dbReference>
<dbReference type="InterPro" id="IPR011050">
    <property type="entry name" value="Pectin_lyase_fold/virulence"/>
</dbReference>
<keyword evidence="8" id="KW-0175">Coiled coil</keyword>
<evidence type="ECO:0000256" key="5">
    <source>
        <dbReference type="ARBA" id="ARBA00022729"/>
    </source>
</evidence>
<sequence length="1198" mass="138511">MKIKQNPIMKFHLCQNVELKNLILQQIYTTDQSHIPYLIQLERVSPYEDENQQMQYRFQNWTIIDTNIQLINFQSIQLDDQNLNEIKLELIDITLHNLVLSHQGYIINIEDFQHFNLSIFLNNSRILNNSFTDGRFFNLKHKSKILKINNMTYCNNSGKFMQMIPSTVHSENLNQVVEVTNSEFKNNFAPSNGLIYKRQNTYLEIYNSTFQDNYSDGRGSIIFSEYDYSITRINATNFTSNYAYNGGLFFYQSNNEISMFSDIQNNKVSITSQTGLNKAFVDILANQNSTLFMDDATLDNTNKDFSGEAAVISIQSSSVQISQFVASSFSYNLLSIENSDIMINQSLFKDSYYVEQTEDLDIDSQFTSNVAFNSGGAVYLKNIDLIIQNTVFLGNSALGDCGGALYLSSCTYNLFKNTFTSNSAKSCGGAIYYDLYQPKNISTNIFSLNQALYGKNQASFAIQLKYIQNMSSIDNIQTTSRLDINLVSGQQMSFPLIVGLFDQDGQLVYNDNQSIAQITTMMQVIQLSQNTKATAVNGMFTFKDITMTAQPNLTSSIRFITDSLQFQKLMKIGTRLQENAYREKQHKIICVQNVRKEPIHFNQLTFFANPASTMPNAKERIQLQQILAIGELKPIVHQYINAQIVIVVCMIFFNNHFYRGGLNSECLVGYKGRLCQICEKNLSGIIYGRENSSQCVECQDLSLQILKLIGVLILLAFYVGYLQQNKPQTVLIRIFTNYYHATMIVKSFDLNWPQQVEDTLNYFSIIGTTSQSIFSLDCMYRQSTSLSIPTLYLKVIFFGLMPFIFSGMGAAFWFGIYIYKNLKKQPQINLWRNINVTTYMFSYICYPMITNQTFSLFSCQKFEEEEGRSFLKADYDIECWTGLHLQMIQFIGIPFIVFWIFGFPILFFFRLFRHRKNFNDPEVIQQYGLFFVGLNDSQFYWEILLVNFRKIVFIMCSTLLSQMSPIIKILLRLHLKKLLKYQCCRFLTVYSIRDYKQDLKKYVQKYNKNKNKPCKSTLKANLNISDSFDDICYNNEDNSNQKQANINDQSDIKEINKIVFEKSVSSDYDQNQSISSKPTKFKSQKLNYYPEYMHNQDYPSISSQNSVMRSNLIDNKRQAQAKLKEEQVEKTLQQIKRTKVINGQIAKISKKKDKVVKKKVRTIKPDIFAFDSHGNQLTQKQKGNIINSEQPGKDKQQK</sequence>
<name>A0A077ZYB1_STYLE</name>
<protein>
    <recommendedName>
        <fullName evidence="13">Transmembrane protein</fullName>
    </recommendedName>
</protein>
<gene>
    <name evidence="11" type="primary">Contig5837.g6264</name>
    <name evidence="11" type="ORF">STYLEM_3813</name>
</gene>
<dbReference type="EMBL" id="CCKQ01003695">
    <property type="protein sequence ID" value="CDW74830.1"/>
    <property type="molecule type" value="Genomic_DNA"/>
</dbReference>
<evidence type="ECO:0000256" key="7">
    <source>
        <dbReference type="ARBA" id="ARBA00023237"/>
    </source>
</evidence>
<reference evidence="11 12" key="1">
    <citation type="submission" date="2014-06" db="EMBL/GenBank/DDBJ databases">
        <authorList>
            <person name="Swart Estienne"/>
        </authorList>
    </citation>
    <scope>NUCLEOTIDE SEQUENCE [LARGE SCALE GENOMIC DNA]</scope>
    <source>
        <strain evidence="11 12">130c</strain>
    </source>
</reference>